<dbReference type="PANTHER" id="PTHR11804">
    <property type="entry name" value="PROTEASE M3 THIMET OLIGOPEPTIDASE-RELATED"/>
    <property type="match status" value="1"/>
</dbReference>
<gene>
    <name evidence="10" type="ORF">A2431_03705</name>
</gene>
<dbReference type="Pfam" id="PF08439">
    <property type="entry name" value="Peptidase_M3_N"/>
    <property type="match status" value="1"/>
</dbReference>
<dbReference type="PANTHER" id="PTHR11804:SF84">
    <property type="entry name" value="SACCHAROLYSIN"/>
    <property type="match status" value="1"/>
</dbReference>
<keyword evidence="1 6" id="KW-0645">Protease</keyword>
<evidence type="ECO:0000256" key="4">
    <source>
        <dbReference type="ARBA" id="ARBA00022833"/>
    </source>
</evidence>
<dbReference type="Proteomes" id="UP000177697">
    <property type="component" value="Unassembled WGS sequence"/>
</dbReference>
<evidence type="ECO:0000256" key="7">
    <source>
        <dbReference type="SAM" id="Coils"/>
    </source>
</evidence>
<evidence type="ECO:0000256" key="1">
    <source>
        <dbReference type="ARBA" id="ARBA00022670"/>
    </source>
</evidence>
<sequence length="590" mass="67951">MRNYKTEWNLGHIYKGDIKKLVAKDLVIIKKLYLTFAKRYRKDKTHLKNPKALAKAIEEFEKLSIDKAGERPSAYFSYRISLNSQDNEAEAELAKLSDFYANLSNELEFFFLEIGKIPKDLQKKFLLSKELLPFRYFLKKLFESAKHHLTEAEEKIMNLKGAPAHGMWVSGFSKLLNKQVIKFENQDLPIAEAFAKIPTLEKSRRHALHQEIMKALQNISDFSESEINAIVTDKKIDDKLRGFKTPFEATVKGYENESKTVKDLVDAVTKNFSLAHRFYKIKAEMLGDRKLVYADRGARVAKVETKISFADAVEKTINSFSSAHPDFGDFVRECFQNGLVDVFPKKGKHGGAFCSSPATLPTYILLNHIDDFRSLTTLAHEMGHGIHAKYSKKQRPIYEGHTIATAEVASTFFENLVFEEALKNVSAKEKMILLHDKINDDISTIFRQIACFNFENELHLTVRKEGFLPKERIAELLNKHMQSYLGPVFELTPADGYFFAAWSHIRNFFYVYSYAFGQLISDALYENYKKDKTKIKDVIQFLSAGASDSPENIFKKIGINPNKKLFETGLRRIKNNIDELEKLWRKHKKN</sequence>
<dbReference type="InterPro" id="IPR045090">
    <property type="entry name" value="Pept_M3A_M3B"/>
</dbReference>
<dbReference type="GO" id="GO:0006508">
    <property type="term" value="P:proteolysis"/>
    <property type="evidence" value="ECO:0007669"/>
    <property type="project" value="UniProtKB-KW"/>
</dbReference>
<comment type="cofactor">
    <cofactor evidence="6">
        <name>Zn(2+)</name>
        <dbReference type="ChEBI" id="CHEBI:29105"/>
    </cofactor>
    <text evidence="6">Binds 1 zinc ion.</text>
</comment>
<keyword evidence="3 6" id="KW-0378">Hydrolase</keyword>
<dbReference type="GO" id="GO:0046872">
    <property type="term" value="F:metal ion binding"/>
    <property type="evidence" value="ECO:0007669"/>
    <property type="project" value="UniProtKB-UniRule"/>
</dbReference>
<keyword evidence="5 6" id="KW-0482">Metalloprotease</keyword>
<comment type="caution">
    <text evidence="10">The sequence shown here is derived from an EMBL/GenBank/DDBJ whole genome shotgun (WGS) entry which is preliminary data.</text>
</comment>
<evidence type="ECO:0000256" key="2">
    <source>
        <dbReference type="ARBA" id="ARBA00022723"/>
    </source>
</evidence>
<evidence type="ECO:0000259" key="8">
    <source>
        <dbReference type="Pfam" id="PF01432"/>
    </source>
</evidence>
<name>A0A1G2V2U4_9BACT</name>
<dbReference type="Gene3D" id="1.20.140.70">
    <property type="entry name" value="Oligopeptidase f, N-terminal domain"/>
    <property type="match status" value="1"/>
</dbReference>
<reference evidence="10 11" key="1">
    <citation type="journal article" date="2016" name="Nat. Commun.">
        <title>Thousands of microbial genomes shed light on interconnected biogeochemical processes in an aquifer system.</title>
        <authorList>
            <person name="Anantharaman K."/>
            <person name="Brown C.T."/>
            <person name="Hug L.A."/>
            <person name="Sharon I."/>
            <person name="Castelle C.J."/>
            <person name="Probst A.J."/>
            <person name="Thomas B.C."/>
            <person name="Singh A."/>
            <person name="Wilkins M.J."/>
            <person name="Karaoz U."/>
            <person name="Brodie E.L."/>
            <person name="Williams K.H."/>
            <person name="Hubbard S.S."/>
            <person name="Banfield J.F."/>
        </authorList>
    </citation>
    <scope>NUCLEOTIDE SEQUENCE [LARGE SCALE GENOMIC DNA]</scope>
</reference>
<evidence type="ECO:0008006" key="12">
    <source>
        <dbReference type="Google" id="ProtNLM"/>
    </source>
</evidence>
<evidence type="ECO:0000313" key="10">
    <source>
        <dbReference type="EMBL" id="OHB15956.1"/>
    </source>
</evidence>
<feature type="domain" description="Peptidase M3A/M3B catalytic" evidence="8">
    <location>
        <begin position="204"/>
        <end position="563"/>
    </location>
</feature>
<keyword evidence="7" id="KW-0175">Coiled coil</keyword>
<dbReference type="Pfam" id="PF01432">
    <property type="entry name" value="Peptidase_M3"/>
    <property type="match status" value="1"/>
</dbReference>
<dbReference type="GO" id="GO:0004222">
    <property type="term" value="F:metalloendopeptidase activity"/>
    <property type="evidence" value="ECO:0007669"/>
    <property type="project" value="InterPro"/>
</dbReference>
<dbReference type="InterPro" id="IPR042088">
    <property type="entry name" value="OligoPept_F_C"/>
</dbReference>
<dbReference type="EMBL" id="MHWW01000004">
    <property type="protein sequence ID" value="OHB15956.1"/>
    <property type="molecule type" value="Genomic_DNA"/>
</dbReference>
<proteinExistence type="inferred from homology"/>
<comment type="similarity">
    <text evidence="6">Belongs to the peptidase M3 family.</text>
</comment>
<evidence type="ECO:0000259" key="9">
    <source>
        <dbReference type="Pfam" id="PF08439"/>
    </source>
</evidence>
<evidence type="ECO:0000313" key="11">
    <source>
        <dbReference type="Proteomes" id="UP000177697"/>
    </source>
</evidence>
<accession>A0A1G2V2U4</accession>
<keyword evidence="2 6" id="KW-0479">Metal-binding</keyword>
<organism evidence="10 11">
    <name type="scientific">Candidatus Zambryskibacteria bacterium RIFOXYC1_FULL_39_10</name>
    <dbReference type="NCBI Taxonomy" id="1802779"/>
    <lineage>
        <taxon>Bacteria</taxon>
        <taxon>Candidatus Zambryskiibacteriota</taxon>
    </lineage>
</organism>
<keyword evidence="4 6" id="KW-0862">Zinc</keyword>
<dbReference type="AlphaFoldDB" id="A0A1G2V2U4"/>
<dbReference type="GO" id="GO:0006518">
    <property type="term" value="P:peptide metabolic process"/>
    <property type="evidence" value="ECO:0007669"/>
    <property type="project" value="TreeGrafter"/>
</dbReference>
<evidence type="ECO:0000256" key="3">
    <source>
        <dbReference type="ARBA" id="ARBA00022801"/>
    </source>
</evidence>
<evidence type="ECO:0000256" key="6">
    <source>
        <dbReference type="RuleBase" id="RU003435"/>
    </source>
</evidence>
<dbReference type="InterPro" id="IPR001567">
    <property type="entry name" value="Pept_M3A_M3B_dom"/>
</dbReference>
<dbReference type="CDD" id="cd09610">
    <property type="entry name" value="M3B_PepF"/>
    <property type="match status" value="1"/>
</dbReference>
<feature type="domain" description="Oligopeptidase F N-terminal" evidence="9">
    <location>
        <begin position="113"/>
        <end position="168"/>
    </location>
</feature>
<dbReference type="SUPFAM" id="SSF55486">
    <property type="entry name" value="Metalloproteases ('zincins'), catalytic domain"/>
    <property type="match status" value="1"/>
</dbReference>
<evidence type="ECO:0000256" key="5">
    <source>
        <dbReference type="ARBA" id="ARBA00023049"/>
    </source>
</evidence>
<dbReference type="Gene3D" id="1.10.1370.20">
    <property type="entry name" value="Oligoendopeptidase f, C-terminal domain"/>
    <property type="match status" value="1"/>
</dbReference>
<feature type="coiled-coil region" evidence="7">
    <location>
        <begin position="563"/>
        <end position="590"/>
    </location>
</feature>
<dbReference type="InterPro" id="IPR013647">
    <property type="entry name" value="OligopepF_N_dom"/>
</dbReference>
<protein>
    <recommendedName>
        <fullName evidence="12">Oligoendopeptidase F</fullName>
    </recommendedName>
</protein>